<dbReference type="SUPFAM" id="SSF56935">
    <property type="entry name" value="Porins"/>
    <property type="match status" value="1"/>
</dbReference>
<evidence type="ECO:0000313" key="3">
    <source>
        <dbReference type="EMBL" id="RDI27181.1"/>
    </source>
</evidence>
<feature type="signal peptide" evidence="2">
    <location>
        <begin position="1"/>
        <end position="43"/>
    </location>
</feature>
<feature type="chain" id="PRO_5016663404" evidence="2">
    <location>
        <begin position="44"/>
        <end position="279"/>
    </location>
</feature>
<dbReference type="Proteomes" id="UP000255265">
    <property type="component" value="Unassembled WGS sequence"/>
</dbReference>
<organism evidence="3 4">
    <name type="scientific">Pseudacidovorax intermedius</name>
    <dbReference type="NCBI Taxonomy" id="433924"/>
    <lineage>
        <taxon>Bacteria</taxon>
        <taxon>Pseudomonadati</taxon>
        <taxon>Pseudomonadota</taxon>
        <taxon>Betaproteobacteria</taxon>
        <taxon>Burkholderiales</taxon>
        <taxon>Comamonadaceae</taxon>
        <taxon>Pseudacidovorax</taxon>
    </lineage>
</organism>
<name>A0A370FJ28_9BURK</name>
<proteinExistence type="predicted"/>
<gene>
    <name evidence="3" type="ORF">DFR41_102215</name>
</gene>
<comment type="caution">
    <text evidence="3">The sequence shown here is derived from an EMBL/GenBank/DDBJ whole genome shotgun (WGS) entry which is preliminary data.</text>
</comment>
<dbReference type="OrthoDB" id="110323at2"/>
<keyword evidence="2" id="KW-0732">Signal</keyword>
<feature type="region of interest" description="Disordered" evidence="1">
    <location>
        <begin position="1"/>
        <end position="24"/>
    </location>
</feature>
<dbReference type="InterPro" id="IPR025737">
    <property type="entry name" value="FApF"/>
</dbReference>
<sequence length="279" mass="29801">MKNIPNPPACPCPPAAAQPQPTPVPRTSLTALTLLLSALTAQAMQPLITDDTGTQGAGVQQIELAAARARRSAGPARQTGDSLAATYTYGLTDTVDLYAAPTFLRMQADGSRTSGWGNTAFGLKWRFYENEATGTSLGIKPEFDAPVSSGREARGLGDGRSSAQLTLLLSQQLPFGALHVNYAWGRQRDIDPTAGAIQRRLSTALVWNIADDWKLAADVGLQQRQGVDATRQRTRYAELGVVYSLGPRWDLAAGVIRARDDLQPAVRTTTGTLGLTGHF</sequence>
<protein>
    <submittedName>
        <fullName evidence="3">Outer membrane putative beta-barrel porin/alpha-amylase</fullName>
    </submittedName>
</protein>
<dbReference type="Pfam" id="PF13557">
    <property type="entry name" value="Phenol_MetA_deg"/>
    <property type="match status" value="1"/>
</dbReference>
<dbReference type="EMBL" id="QQAV01000002">
    <property type="protein sequence ID" value="RDI27181.1"/>
    <property type="molecule type" value="Genomic_DNA"/>
</dbReference>
<dbReference type="AlphaFoldDB" id="A0A370FJ28"/>
<evidence type="ECO:0000256" key="1">
    <source>
        <dbReference type="SAM" id="MobiDB-lite"/>
    </source>
</evidence>
<accession>A0A370FJ28</accession>
<keyword evidence="4" id="KW-1185">Reference proteome</keyword>
<reference evidence="3 4" key="1">
    <citation type="submission" date="2018-07" db="EMBL/GenBank/DDBJ databases">
        <title>Genomic Encyclopedia of Type Strains, Phase IV (KMG-IV): sequencing the most valuable type-strain genomes for metagenomic binning, comparative biology and taxonomic classification.</title>
        <authorList>
            <person name="Goeker M."/>
        </authorList>
    </citation>
    <scope>NUCLEOTIDE SEQUENCE [LARGE SCALE GENOMIC DNA]</scope>
    <source>
        <strain evidence="3 4">DSM 21352</strain>
    </source>
</reference>
<evidence type="ECO:0000256" key="2">
    <source>
        <dbReference type="SAM" id="SignalP"/>
    </source>
</evidence>
<evidence type="ECO:0000313" key="4">
    <source>
        <dbReference type="Proteomes" id="UP000255265"/>
    </source>
</evidence>